<keyword evidence="1" id="KW-0472">Membrane</keyword>
<reference evidence="2" key="1">
    <citation type="submission" date="2020-09" db="EMBL/GenBank/DDBJ databases">
        <title>Streptomyces grisecoloratus sp. nov., isolated from cotton soil.</title>
        <authorList>
            <person name="Xing L."/>
        </authorList>
    </citation>
    <scope>NUCLEOTIDE SEQUENCE</scope>
    <source>
        <strain evidence="2">TRM S81-3</strain>
    </source>
</reference>
<keyword evidence="1" id="KW-1133">Transmembrane helix</keyword>
<feature type="transmembrane region" description="Helical" evidence="1">
    <location>
        <begin position="461"/>
        <end position="481"/>
    </location>
</feature>
<keyword evidence="3" id="KW-1185">Reference proteome</keyword>
<sequence length="487" mass="52677">MELNDLTPAEARVRRAFATGEAVDFRAARGEDATGGGTWGPERTVRAGVLRALLLAGPQQDGETAALNLSGARITGPLELQYATVDHPVRLRHCHFDEVPRLYAARLREVNLSESVLPGLVAHAVRVDGVLRLTRTRFGGMVRLGGAEVTGSLYLEGAEIDAPDAEGPVLQLNQAVLGADLWAPGLRTRGQVRISGASVAGRLTLRDADLDAGDGTALDAQGLSVGSGVTATCLRARGRLDFQGARVPGTLDLAHAHLSCPGGTALRASSCVIGELWLFRPGSVEGALRLRRSQIDMLTLAPEMVPDEVYLGDLTYTALLPHVPAQQRLPMLERDGDGYLPYAYEQLTAAYRRSGDDDAARLVQLAKQRRHRRTLPWYARAWGHLQDATVGYGFRPLRACGWLLSLLAVGSVVYGLRHPPPLKPAESPDFNPVFYTLDLLLPVISFGQENAFAPEGWYQTLSYFLILMGWILATTVVAGVTRTVSRQ</sequence>
<dbReference type="Proteomes" id="UP000621210">
    <property type="component" value="Unassembled WGS sequence"/>
</dbReference>
<protein>
    <submittedName>
        <fullName evidence="2">Membrane-associated oxidoreductase</fullName>
    </submittedName>
</protein>
<gene>
    <name evidence="2" type="ORF">H0H10_19050</name>
</gene>
<evidence type="ECO:0000313" key="3">
    <source>
        <dbReference type="Proteomes" id="UP000621210"/>
    </source>
</evidence>
<dbReference type="EMBL" id="JACVQF010000198">
    <property type="protein sequence ID" value="MBD0421223.1"/>
    <property type="molecule type" value="Genomic_DNA"/>
</dbReference>
<dbReference type="AlphaFoldDB" id="A0A926QR98"/>
<name>A0A926QR98_9ACTN</name>
<keyword evidence="1" id="KW-0812">Transmembrane</keyword>
<accession>A0A926QR98</accession>
<comment type="caution">
    <text evidence="2">The sequence shown here is derived from an EMBL/GenBank/DDBJ whole genome shotgun (WGS) entry which is preliminary data.</text>
</comment>
<reference evidence="2" key="2">
    <citation type="submission" date="2020-09" db="EMBL/GenBank/DDBJ databases">
        <authorList>
            <person name="Luo X."/>
        </authorList>
    </citation>
    <scope>NUCLEOTIDE SEQUENCE</scope>
    <source>
        <strain evidence="2">TRM S81-3</strain>
    </source>
</reference>
<evidence type="ECO:0000313" key="2">
    <source>
        <dbReference type="EMBL" id="MBD0421223.1"/>
    </source>
</evidence>
<proteinExistence type="predicted"/>
<organism evidence="2 3">
    <name type="scientific">Streptomyces griseicoloratus</name>
    <dbReference type="NCBI Taxonomy" id="2752516"/>
    <lineage>
        <taxon>Bacteria</taxon>
        <taxon>Bacillati</taxon>
        <taxon>Actinomycetota</taxon>
        <taxon>Actinomycetes</taxon>
        <taxon>Kitasatosporales</taxon>
        <taxon>Streptomycetaceae</taxon>
        <taxon>Streptomyces</taxon>
    </lineage>
</organism>
<dbReference type="RefSeq" id="WP_188182207.1">
    <property type="nucleotide sequence ID" value="NZ_JACVQF010000198.1"/>
</dbReference>
<evidence type="ECO:0000256" key="1">
    <source>
        <dbReference type="SAM" id="Phobius"/>
    </source>
</evidence>